<dbReference type="EMBL" id="JAWDIO010000002">
    <property type="protein sequence ID" value="MDU0355663.1"/>
    <property type="molecule type" value="Genomic_DNA"/>
</dbReference>
<accession>A0ABU3T078</accession>
<evidence type="ECO:0000313" key="1">
    <source>
        <dbReference type="EMBL" id="MDU0355663.1"/>
    </source>
</evidence>
<dbReference type="RefSeq" id="WP_316027194.1">
    <property type="nucleotide sequence ID" value="NZ_JAWDIO010000002.1"/>
</dbReference>
<evidence type="ECO:0000313" key="2">
    <source>
        <dbReference type="Proteomes" id="UP001247805"/>
    </source>
</evidence>
<proteinExistence type="predicted"/>
<protein>
    <submittedName>
        <fullName evidence="1">Uncharacterized protein</fullName>
    </submittedName>
</protein>
<organism evidence="1 2">
    <name type="scientific">Paraglaciecola aquimarina</name>
    <dbReference type="NCBI Taxonomy" id="1235557"/>
    <lineage>
        <taxon>Bacteria</taxon>
        <taxon>Pseudomonadati</taxon>
        <taxon>Pseudomonadota</taxon>
        <taxon>Gammaproteobacteria</taxon>
        <taxon>Alteromonadales</taxon>
        <taxon>Alteromonadaceae</taxon>
        <taxon>Paraglaciecola</taxon>
    </lineage>
</organism>
<dbReference type="InterPro" id="IPR011990">
    <property type="entry name" value="TPR-like_helical_dom_sf"/>
</dbReference>
<dbReference type="Proteomes" id="UP001247805">
    <property type="component" value="Unassembled WGS sequence"/>
</dbReference>
<comment type="caution">
    <text evidence="1">The sequence shown here is derived from an EMBL/GenBank/DDBJ whole genome shotgun (WGS) entry which is preliminary data.</text>
</comment>
<dbReference type="SUPFAM" id="SSF48452">
    <property type="entry name" value="TPR-like"/>
    <property type="match status" value="1"/>
</dbReference>
<sequence length="76" mass="8344">MLNSHQYTEAQGLLQQHISSAESVSPALHLLNAQLNMQLKAYAKADESFQTALASMPDLVRAHQGLATLYFTTEKA</sequence>
<reference evidence="1 2" key="1">
    <citation type="submission" date="2023-10" db="EMBL/GenBank/DDBJ databases">
        <title>Glaciecola aquimarina strain GGW-M5 nov., isolated from a coastal seawater.</title>
        <authorList>
            <person name="Bayburt H."/>
            <person name="Kim J.M."/>
            <person name="Choi B.J."/>
            <person name="Jeon C.O."/>
        </authorList>
    </citation>
    <scope>NUCLEOTIDE SEQUENCE [LARGE SCALE GENOMIC DNA]</scope>
    <source>
        <strain evidence="1 2">KCTC 32108</strain>
    </source>
</reference>
<gene>
    <name evidence="1" type="ORF">RS130_18840</name>
</gene>
<dbReference type="Gene3D" id="1.25.40.10">
    <property type="entry name" value="Tetratricopeptide repeat domain"/>
    <property type="match status" value="1"/>
</dbReference>
<keyword evidence="2" id="KW-1185">Reference proteome</keyword>
<name>A0ABU3T078_9ALTE</name>